<keyword evidence="2" id="KW-1185">Reference proteome</keyword>
<sequence>MWQVKPELNQNHERLQSVEHLDVIFRGAHIIPVFGNGSLPDNFVFSYSLDAFKTFYVNKYADHHANEIAF</sequence>
<dbReference type="AlphaFoldDB" id="A0A0C9VXU6"/>
<proteinExistence type="predicted"/>
<dbReference type="EMBL" id="KN839981">
    <property type="protein sequence ID" value="KIJ58133.1"/>
    <property type="molecule type" value="Genomic_DNA"/>
</dbReference>
<name>A0A0C9VXU6_9AGAM</name>
<dbReference type="HOGENOM" id="CLU_006344_16_2_1"/>
<gene>
    <name evidence="1" type="ORF">HYDPIDRAFT_65438</name>
</gene>
<dbReference type="Proteomes" id="UP000053820">
    <property type="component" value="Unassembled WGS sequence"/>
</dbReference>
<protein>
    <submittedName>
        <fullName evidence="1">Unplaced genomic scaffold scaffold_147, whole genome shotgun sequence</fullName>
    </submittedName>
</protein>
<feature type="non-terminal residue" evidence="1">
    <location>
        <position position="70"/>
    </location>
</feature>
<evidence type="ECO:0000313" key="2">
    <source>
        <dbReference type="Proteomes" id="UP000053820"/>
    </source>
</evidence>
<evidence type="ECO:0000313" key="1">
    <source>
        <dbReference type="EMBL" id="KIJ58133.1"/>
    </source>
</evidence>
<dbReference type="OrthoDB" id="3187773at2759"/>
<organism evidence="1 2">
    <name type="scientific">Hydnomerulius pinastri MD-312</name>
    <dbReference type="NCBI Taxonomy" id="994086"/>
    <lineage>
        <taxon>Eukaryota</taxon>
        <taxon>Fungi</taxon>
        <taxon>Dikarya</taxon>
        <taxon>Basidiomycota</taxon>
        <taxon>Agaricomycotina</taxon>
        <taxon>Agaricomycetes</taxon>
        <taxon>Agaricomycetidae</taxon>
        <taxon>Boletales</taxon>
        <taxon>Boletales incertae sedis</taxon>
        <taxon>Leucogyrophana</taxon>
    </lineage>
</organism>
<accession>A0A0C9VXU6</accession>
<reference evidence="1 2" key="1">
    <citation type="submission" date="2014-04" db="EMBL/GenBank/DDBJ databases">
        <title>Evolutionary Origins and Diversification of the Mycorrhizal Mutualists.</title>
        <authorList>
            <consortium name="DOE Joint Genome Institute"/>
            <consortium name="Mycorrhizal Genomics Consortium"/>
            <person name="Kohler A."/>
            <person name="Kuo A."/>
            <person name="Nagy L.G."/>
            <person name="Floudas D."/>
            <person name="Copeland A."/>
            <person name="Barry K.W."/>
            <person name="Cichocki N."/>
            <person name="Veneault-Fourrey C."/>
            <person name="LaButti K."/>
            <person name="Lindquist E.A."/>
            <person name="Lipzen A."/>
            <person name="Lundell T."/>
            <person name="Morin E."/>
            <person name="Murat C."/>
            <person name="Riley R."/>
            <person name="Ohm R."/>
            <person name="Sun H."/>
            <person name="Tunlid A."/>
            <person name="Henrissat B."/>
            <person name="Grigoriev I.V."/>
            <person name="Hibbett D.S."/>
            <person name="Martin F."/>
        </authorList>
    </citation>
    <scope>NUCLEOTIDE SEQUENCE [LARGE SCALE GENOMIC DNA]</scope>
    <source>
        <strain evidence="1 2">MD-312</strain>
    </source>
</reference>